<comment type="caution">
    <text evidence="3">The sequence shown here is derived from an EMBL/GenBank/DDBJ whole genome shotgun (WGS) entry which is preliminary data.</text>
</comment>
<gene>
    <name evidence="3" type="ORF">DU506_00885</name>
</gene>
<dbReference type="RefSeq" id="WP_114485068.1">
    <property type="nucleotide sequence ID" value="NZ_CBCSHM010000007.1"/>
</dbReference>
<name>A0A368U9F9_9GAMM</name>
<dbReference type="EMBL" id="QPIJ01000001">
    <property type="protein sequence ID" value="RCV93740.1"/>
    <property type="molecule type" value="Genomic_DNA"/>
</dbReference>
<dbReference type="NCBIfam" id="NF041859">
    <property type="entry name" value="silencer_MvaTU"/>
    <property type="match status" value="1"/>
</dbReference>
<keyword evidence="4" id="KW-1185">Reference proteome</keyword>
<organism evidence="3 4">
    <name type="scientific">Vreelandella rituensis</name>
    <dbReference type="NCBI Taxonomy" id="2282306"/>
    <lineage>
        <taxon>Bacteria</taxon>
        <taxon>Pseudomonadati</taxon>
        <taxon>Pseudomonadota</taxon>
        <taxon>Gammaproteobacteria</taxon>
        <taxon>Oceanospirillales</taxon>
        <taxon>Halomonadaceae</taxon>
        <taxon>Vreelandella</taxon>
    </lineage>
</organism>
<dbReference type="OrthoDB" id="6367018at2"/>
<reference evidence="3 4" key="1">
    <citation type="submission" date="2018-07" db="EMBL/GenBank/DDBJ databases">
        <title>Halomonas rutogse sp. nov., isolated from Lake TangqianCo on Tibetan Plateau.</title>
        <authorList>
            <person name="Lu H."/>
            <person name="Xing P."/>
            <person name="Wu Q."/>
        </authorList>
    </citation>
    <scope>NUCLEOTIDE SEQUENCE [LARGE SCALE GENOMIC DNA]</scope>
    <source>
        <strain evidence="3 4">TQ8S</strain>
    </source>
</reference>
<dbReference type="Pfam" id="PF22055">
    <property type="entry name" value="MvaT_DBD"/>
    <property type="match status" value="1"/>
</dbReference>
<evidence type="ECO:0000256" key="1">
    <source>
        <dbReference type="SAM" id="Coils"/>
    </source>
</evidence>
<evidence type="ECO:0000259" key="2">
    <source>
        <dbReference type="Pfam" id="PF22055"/>
    </source>
</evidence>
<evidence type="ECO:0000313" key="3">
    <source>
        <dbReference type="EMBL" id="RCV93740.1"/>
    </source>
</evidence>
<dbReference type="InterPro" id="IPR035616">
    <property type="entry name" value="MvaT_DBD"/>
</dbReference>
<feature type="coiled-coil region" evidence="1">
    <location>
        <begin position="1"/>
        <end position="28"/>
    </location>
</feature>
<dbReference type="AlphaFoldDB" id="A0A368U9F9"/>
<proteinExistence type="predicted"/>
<dbReference type="Proteomes" id="UP000253204">
    <property type="component" value="Unassembled WGS sequence"/>
</dbReference>
<feature type="domain" description="MvaT DNA-binding" evidence="2">
    <location>
        <begin position="82"/>
        <end position="118"/>
    </location>
</feature>
<evidence type="ECO:0000313" key="4">
    <source>
        <dbReference type="Proteomes" id="UP000253204"/>
    </source>
</evidence>
<protein>
    <submittedName>
        <fullName evidence="3">H-NS histone</fullName>
    </submittedName>
</protein>
<keyword evidence="1" id="KW-0175">Coiled coil</keyword>
<accession>A0A368U9F9</accession>
<sequence length="124" mass="14556">MSSLIKRYAQAEMDMKRLQRELDELSEDPRLQKELEFKSKLETLMQEYEKSAKDILMLMDPSGVEAQALNTTPTGRKKRQLKVFQHPETQEVIETRGGNHKGLRAWKDEYGDEVVESWLLRTED</sequence>
<dbReference type="CDD" id="cd16170">
    <property type="entry name" value="MvaT_DBD"/>
    <property type="match status" value="1"/>
</dbReference>